<dbReference type="Gene3D" id="3.30.200.20">
    <property type="entry name" value="Phosphorylase Kinase, domain 1"/>
    <property type="match status" value="1"/>
</dbReference>
<dbReference type="InterPro" id="IPR051678">
    <property type="entry name" value="AGP_Transferase"/>
</dbReference>
<keyword evidence="3" id="KW-1185">Reference proteome</keyword>
<dbReference type="Pfam" id="PF01636">
    <property type="entry name" value="APH"/>
    <property type="match status" value="1"/>
</dbReference>
<sequence>MATPHISPKTSTEDIDVEVSPKAARVDSVPRNKFEYDLTTIEGVSSFLYEQTGEPKKFELQALTGGTANYVYRMTDRAEGRKGQTRIWKHAAPGLASNPRFRLDPARMDFEAQVLLGLDREFECPFNTAECLRECLIDGTHVHTVYRGYYERDIKLLCLEDAGRQNLKEAYLDLSKDQVEVIGAELGKWLAKLHGRTPRSIITEAAEHPDINNNTGMQIAGFTYKNLPGTLGSSDPDQELADTIAKHFDGLIGDDKECVCHGDFWPGNIMVRGREGGAGHALTVIDWELVRIGNGATDVGQFAAEAFLLDRYHGNKGLRAAFIRAYLQSSAVSFGSKEFIYPWMTRVAVHFAAHLAVWPTRGVHWASKEDTTALSGLARAILKDAVSATPDLRIWRVFDGLQDLDQIAAEMMVKRGDPFKRKTEDNKTDAQPEATL</sequence>
<dbReference type="EMBL" id="JAKIXB020000005">
    <property type="protein sequence ID" value="KAL1608935.1"/>
    <property type="molecule type" value="Genomic_DNA"/>
</dbReference>
<dbReference type="SUPFAM" id="SSF56112">
    <property type="entry name" value="Protein kinase-like (PK-like)"/>
    <property type="match status" value="1"/>
</dbReference>
<dbReference type="Proteomes" id="UP001521222">
    <property type="component" value="Unassembled WGS sequence"/>
</dbReference>
<accession>A0ABR3RWW7</accession>
<reference evidence="2 3" key="1">
    <citation type="submission" date="2024-02" db="EMBL/GenBank/DDBJ databases">
        <title>De novo assembly and annotation of 12 fungi associated with fruit tree decline syndrome in Ontario, Canada.</title>
        <authorList>
            <person name="Sulman M."/>
            <person name="Ellouze W."/>
            <person name="Ilyukhin E."/>
        </authorList>
    </citation>
    <scope>NUCLEOTIDE SEQUENCE [LARGE SCALE GENOMIC DNA]</scope>
    <source>
        <strain evidence="2 3">M97-236</strain>
    </source>
</reference>
<dbReference type="PANTHER" id="PTHR21310:SF40">
    <property type="entry name" value="AMINOGLYCOSIDE PHOSPHOTRANSFERASE DOMAIN-CONTAINING PROTEIN-RELATED"/>
    <property type="match status" value="1"/>
</dbReference>
<evidence type="ECO:0000313" key="3">
    <source>
        <dbReference type="Proteomes" id="UP001521222"/>
    </source>
</evidence>
<organism evidence="2 3">
    <name type="scientific">Nothophoma quercina</name>
    <dbReference type="NCBI Taxonomy" id="749835"/>
    <lineage>
        <taxon>Eukaryota</taxon>
        <taxon>Fungi</taxon>
        <taxon>Dikarya</taxon>
        <taxon>Ascomycota</taxon>
        <taxon>Pezizomycotina</taxon>
        <taxon>Dothideomycetes</taxon>
        <taxon>Pleosporomycetidae</taxon>
        <taxon>Pleosporales</taxon>
        <taxon>Pleosporineae</taxon>
        <taxon>Didymellaceae</taxon>
        <taxon>Nothophoma</taxon>
    </lineage>
</organism>
<gene>
    <name evidence="2" type="ORF">SLS59_002127</name>
</gene>
<evidence type="ECO:0000259" key="1">
    <source>
        <dbReference type="Pfam" id="PF01636"/>
    </source>
</evidence>
<evidence type="ECO:0000313" key="2">
    <source>
        <dbReference type="EMBL" id="KAL1608935.1"/>
    </source>
</evidence>
<dbReference type="InterPro" id="IPR002575">
    <property type="entry name" value="Aminoglycoside_PTrfase"/>
</dbReference>
<dbReference type="PANTHER" id="PTHR21310">
    <property type="entry name" value="AMINOGLYCOSIDE PHOSPHOTRANSFERASE-RELATED-RELATED"/>
    <property type="match status" value="1"/>
</dbReference>
<dbReference type="InterPro" id="IPR011009">
    <property type="entry name" value="Kinase-like_dom_sf"/>
</dbReference>
<name>A0ABR3RWW7_9PLEO</name>
<protein>
    <recommendedName>
        <fullName evidence="1">Aminoglycoside phosphotransferase domain-containing protein</fullName>
    </recommendedName>
</protein>
<dbReference type="Gene3D" id="3.90.1200.10">
    <property type="match status" value="1"/>
</dbReference>
<comment type="caution">
    <text evidence="2">The sequence shown here is derived from an EMBL/GenBank/DDBJ whole genome shotgun (WGS) entry which is preliminary data.</text>
</comment>
<feature type="domain" description="Aminoglycoside phosphotransferase" evidence="1">
    <location>
        <begin position="167"/>
        <end position="327"/>
    </location>
</feature>
<proteinExistence type="predicted"/>